<keyword evidence="1" id="KW-1133">Transmembrane helix</keyword>
<proteinExistence type="predicted"/>
<name>A0A6L5XBT8_9BACT</name>
<sequence>MKLLQAMPGLFSGKFKFRVKSETSRSILLYLVFVVISAMFWYFITLNKDVQQDVTFQFEITGIPKEVTMIDDAPSSINVTVRDKGSAFLKYSLFMTPKIKVKFSDFAENNSGYFKMNAVQLRNAVKKQLNREAIVVSLLPDDISLKFTNLPGKKVPIRPDWNIQTNFQYEVNGPLVLSQDSVMVYSDRETLAEINEVYTYHAEATDLTDTLRRDLTIAPIRGAKIEPRTVSLMVPVEQLIEKHKRINIAVRNTPPNVNFVIFPSSADVSYLVPKSMYKINRDDIKLIVDYNTINLSSKSNKAPVIISEYPGVYRNMELLTDSVEYIIENR</sequence>
<comment type="caution">
    <text evidence="2">The sequence shown here is derived from an EMBL/GenBank/DDBJ whole genome shotgun (WGS) entry which is preliminary data.</text>
</comment>
<evidence type="ECO:0000313" key="2">
    <source>
        <dbReference type="EMBL" id="MSS17850.1"/>
    </source>
</evidence>
<dbReference type="EMBL" id="VULT01000013">
    <property type="protein sequence ID" value="MSS17850.1"/>
    <property type="molecule type" value="Genomic_DNA"/>
</dbReference>
<dbReference type="Gene3D" id="2.170.120.40">
    <property type="entry name" value="YbbR-like domain"/>
    <property type="match status" value="1"/>
</dbReference>
<dbReference type="PANTHER" id="PTHR37804">
    <property type="entry name" value="CDAA REGULATORY PROTEIN CDAR"/>
    <property type="match status" value="1"/>
</dbReference>
<organism evidence="2 3">
    <name type="scientific">Sodaliphilus pleomorphus</name>
    <dbReference type="NCBI Taxonomy" id="2606626"/>
    <lineage>
        <taxon>Bacteria</taxon>
        <taxon>Pseudomonadati</taxon>
        <taxon>Bacteroidota</taxon>
        <taxon>Bacteroidia</taxon>
        <taxon>Bacteroidales</taxon>
        <taxon>Muribaculaceae</taxon>
        <taxon>Sodaliphilus</taxon>
    </lineage>
</organism>
<protein>
    <recommendedName>
        <fullName evidence="4">YbbR-like protein</fullName>
    </recommendedName>
</protein>
<reference evidence="2 3" key="1">
    <citation type="submission" date="2019-08" db="EMBL/GenBank/DDBJ databases">
        <title>In-depth cultivation of the pig gut microbiome towards novel bacterial diversity and tailored functional studies.</title>
        <authorList>
            <person name="Wylensek D."/>
            <person name="Hitch T.C.A."/>
            <person name="Clavel T."/>
        </authorList>
    </citation>
    <scope>NUCLEOTIDE SEQUENCE [LARGE SCALE GENOMIC DNA]</scope>
    <source>
        <strain evidence="2 3">Oil-RF-744-WCA-WT-10</strain>
    </source>
</reference>
<dbReference type="AlphaFoldDB" id="A0A6L5XBT8"/>
<accession>A0A6L5XBT8</accession>
<evidence type="ECO:0000256" key="1">
    <source>
        <dbReference type="SAM" id="Phobius"/>
    </source>
</evidence>
<keyword evidence="1" id="KW-0472">Membrane</keyword>
<dbReference type="PANTHER" id="PTHR37804:SF1">
    <property type="entry name" value="CDAA REGULATORY PROTEIN CDAR"/>
    <property type="match status" value="1"/>
</dbReference>
<keyword evidence="3" id="KW-1185">Reference proteome</keyword>
<dbReference type="RefSeq" id="WP_154328934.1">
    <property type="nucleotide sequence ID" value="NZ_CP045696.1"/>
</dbReference>
<evidence type="ECO:0000313" key="3">
    <source>
        <dbReference type="Proteomes" id="UP000483362"/>
    </source>
</evidence>
<keyword evidence="1" id="KW-0812">Transmembrane</keyword>
<dbReference type="InterPro" id="IPR053154">
    <property type="entry name" value="c-di-AMP_regulator"/>
</dbReference>
<evidence type="ECO:0008006" key="4">
    <source>
        <dbReference type="Google" id="ProtNLM"/>
    </source>
</evidence>
<gene>
    <name evidence="2" type="ORF">FYJ29_08800</name>
</gene>
<dbReference type="Proteomes" id="UP000483362">
    <property type="component" value="Unassembled WGS sequence"/>
</dbReference>
<feature type="transmembrane region" description="Helical" evidence="1">
    <location>
        <begin position="27"/>
        <end position="44"/>
    </location>
</feature>